<keyword evidence="8" id="KW-1185">Reference proteome</keyword>
<feature type="non-terminal residue" evidence="7">
    <location>
        <position position="1"/>
    </location>
</feature>
<evidence type="ECO:0000256" key="3">
    <source>
        <dbReference type="ARBA" id="ARBA00023015"/>
    </source>
</evidence>
<dbReference type="PANTHER" id="PTHR47338">
    <property type="entry name" value="ZN(II)2CYS6 TRANSCRIPTION FACTOR (EUROFUNG)-RELATED"/>
    <property type="match status" value="1"/>
</dbReference>
<proteinExistence type="predicted"/>
<evidence type="ECO:0000256" key="1">
    <source>
        <dbReference type="ARBA" id="ARBA00004123"/>
    </source>
</evidence>
<evidence type="ECO:0000313" key="8">
    <source>
        <dbReference type="Proteomes" id="UP001211907"/>
    </source>
</evidence>
<name>A0AAD5SR52_9FUNG</name>
<dbReference type="Proteomes" id="UP001211907">
    <property type="component" value="Unassembled WGS sequence"/>
</dbReference>
<evidence type="ECO:0000313" key="7">
    <source>
        <dbReference type="EMBL" id="KAJ3095100.1"/>
    </source>
</evidence>
<comment type="subcellular location">
    <subcellularLocation>
        <location evidence="1">Nucleus</location>
    </subcellularLocation>
</comment>
<dbReference type="Pfam" id="PF04082">
    <property type="entry name" value="Fungal_trans"/>
    <property type="match status" value="1"/>
</dbReference>
<dbReference type="InterPro" id="IPR007219">
    <property type="entry name" value="XnlR_reg_dom"/>
</dbReference>
<keyword evidence="2" id="KW-0479">Metal-binding</keyword>
<dbReference type="InterPro" id="IPR050815">
    <property type="entry name" value="TF_fung"/>
</dbReference>
<accession>A0AAD5SR52</accession>
<dbReference type="GO" id="GO:0003677">
    <property type="term" value="F:DNA binding"/>
    <property type="evidence" value="ECO:0007669"/>
    <property type="project" value="InterPro"/>
</dbReference>
<dbReference type="GO" id="GO:0008270">
    <property type="term" value="F:zinc ion binding"/>
    <property type="evidence" value="ECO:0007669"/>
    <property type="project" value="InterPro"/>
</dbReference>
<dbReference type="EMBL" id="JADGJH010002750">
    <property type="protein sequence ID" value="KAJ3095100.1"/>
    <property type="molecule type" value="Genomic_DNA"/>
</dbReference>
<dbReference type="PANTHER" id="PTHR47338:SF5">
    <property type="entry name" value="ZN(II)2CYS6 TRANSCRIPTION FACTOR (EUROFUNG)"/>
    <property type="match status" value="1"/>
</dbReference>
<dbReference type="CDD" id="cd12148">
    <property type="entry name" value="fungal_TF_MHR"/>
    <property type="match status" value="1"/>
</dbReference>
<evidence type="ECO:0000256" key="2">
    <source>
        <dbReference type="ARBA" id="ARBA00022723"/>
    </source>
</evidence>
<protein>
    <recommendedName>
        <fullName evidence="6">Xylanolytic transcriptional activator regulatory domain-containing protein</fullName>
    </recommendedName>
</protein>
<keyword evidence="3" id="KW-0805">Transcription regulation</keyword>
<keyword evidence="5" id="KW-0539">Nucleus</keyword>
<keyword evidence="4" id="KW-0804">Transcription</keyword>
<dbReference type="GO" id="GO:0006351">
    <property type="term" value="P:DNA-templated transcription"/>
    <property type="evidence" value="ECO:0007669"/>
    <property type="project" value="InterPro"/>
</dbReference>
<dbReference type="AlphaFoldDB" id="A0AAD5SR52"/>
<evidence type="ECO:0000259" key="6">
    <source>
        <dbReference type="Pfam" id="PF04082"/>
    </source>
</evidence>
<reference evidence="7" key="1">
    <citation type="submission" date="2020-05" db="EMBL/GenBank/DDBJ databases">
        <title>Phylogenomic resolution of chytrid fungi.</title>
        <authorList>
            <person name="Stajich J.E."/>
            <person name="Amses K."/>
            <person name="Simmons R."/>
            <person name="Seto K."/>
            <person name="Myers J."/>
            <person name="Bonds A."/>
            <person name="Quandt C.A."/>
            <person name="Barry K."/>
            <person name="Liu P."/>
            <person name="Grigoriev I."/>
            <person name="Longcore J.E."/>
            <person name="James T.Y."/>
        </authorList>
    </citation>
    <scope>NUCLEOTIDE SEQUENCE</scope>
    <source>
        <strain evidence="7">JEL0513</strain>
    </source>
</reference>
<feature type="domain" description="Xylanolytic transcriptional activator regulatory" evidence="6">
    <location>
        <begin position="247"/>
        <end position="356"/>
    </location>
</feature>
<organism evidence="7 8">
    <name type="scientific">Physocladia obscura</name>
    <dbReference type="NCBI Taxonomy" id="109957"/>
    <lineage>
        <taxon>Eukaryota</taxon>
        <taxon>Fungi</taxon>
        <taxon>Fungi incertae sedis</taxon>
        <taxon>Chytridiomycota</taxon>
        <taxon>Chytridiomycota incertae sedis</taxon>
        <taxon>Chytridiomycetes</taxon>
        <taxon>Chytridiales</taxon>
        <taxon>Chytriomycetaceae</taxon>
        <taxon>Physocladia</taxon>
    </lineage>
</organism>
<gene>
    <name evidence="7" type="ORF">HK100_005922</name>
</gene>
<comment type="caution">
    <text evidence="7">The sequence shown here is derived from an EMBL/GenBank/DDBJ whole genome shotgun (WGS) entry which is preliminary data.</text>
</comment>
<evidence type="ECO:0000256" key="5">
    <source>
        <dbReference type="ARBA" id="ARBA00023242"/>
    </source>
</evidence>
<dbReference type="GO" id="GO:0005634">
    <property type="term" value="C:nucleus"/>
    <property type="evidence" value="ECO:0007669"/>
    <property type="project" value="UniProtKB-SubCell"/>
</dbReference>
<sequence length="357" mass="38812">MSGKGSERERGPASSAANIAMAETKQFSFLIPTATAKPPTDTHSAVSTAAAGTVAAPTAVSKSKSPRKKACDRCRLKHCKCEHAVEFGSYSKTNIHSASYPRINKPKQTSAQNIRSALPLKNISNPASHLVIIRPPPSVVVDYTPAIENMQIEANASAMLSDGQVVLPKDASSELIEKSVQNSVLKYFVDPKAICDNIETESQLLLNASYAFGAKDAKHPIISKIGRTLGGPALSDSEAKQVAAEDFFKKALDITCMRTNDLTASEIAGLVMLHLYCTASGQFARASKFLRMAVNYLGEFSNSTNSNDFEFKDGKVIPAKKNDSTLTRLEHEQLRRLWWTCYVMDRFFSAVSGEPMI</sequence>
<evidence type="ECO:0000256" key="4">
    <source>
        <dbReference type="ARBA" id="ARBA00023163"/>
    </source>
</evidence>
<dbReference type="GO" id="GO:0000981">
    <property type="term" value="F:DNA-binding transcription factor activity, RNA polymerase II-specific"/>
    <property type="evidence" value="ECO:0007669"/>
    <property type="project" value="InterPro"/>
</dbReference>